<dbReference type="InterPro" id="IPR013786">
    <property type="entry name" value="AcylCoA_DH/ox_N"/>
</dbReference>
<evidence type="ECO:0000256" key="1">
    <source>
        <dbReference type="SAM" id="MobiDB-lite"/>
    </source>
</evidence>
<feature type="domain" description="Acyl-CoA dehydrogenase/oxidase N-terminal" evidence="2">
    <location>
        <begin position="17"/>
        <end position="91"/>
    </location>
</feature>
<organism evidence="3 4">
    <name type="scientific">Pseudonocardia tropica</name>
    <dbReference type="NCBI Taxonomy" id="681289"/>
    <lineage>
        <taxon>Bacteria</taxon>
        <taxon>Bacillati</taxon>
        <taxon>Actinomycetota</taxon>
        <taxon>Actinomycetes</taxon>
        <taxon>Pseudonocardiales</taxon>
        <taxon>Pseudonocardiaceae</taxon>
        <taxon>Pseudonocardia</taxon>
    </lineage>
</organism>
<dbReference type="RefSeq" id="WP_345642498.1">
    <property type="nucleotide sequence ID" value="NZ_BAABLY010000008.1"/>
</dbReference>
<dbReference type="Pfam" id="PF02771">
    <property type="entry name" value="Acyl-CoA_dh_N"/>
    <property type="match status" value="1"/>
</dbReference>
<evidence type="ECO:0000313" key="3">
    <source>
        <dbReference type="EMBL" id="MEQ3538454.1"/>
    </source>
</evidence>
<gene>
    <name evidence="3" type="ORF">WHI96_06460</name>
</gene>
<feature type="region of interest" description="Disordered" evidence="1">
    <location>
        <begin position="146"/>
        <end position="171"/>
    </location>
</feature>
<dbReference type="SUPFAM" id="SSF56645">
    <property type="entry name" value="Acyl-CoA dehydrogenase NM domain-like"/>
    <property type="match status" value="1"/>
</dbReference>
<dbReference type="Gene3D" id="1.10.540.10">
    <property type="entry name" value="Acyl-CoA dehydrogenase/oxidase, N-terminal domain"/>
    <property type="match status" value="1"/>
</dbReference>
<evidence type="ECO:0000313" key="4">
    <source>
        <dbReference type="Proteomes" id="UP001464923"/>
    </source>
</evidence>
<protein>
    <submittedName>
        <fullName evidence="3">Acyl-CoA dehydrogenase family protein</fullName>
    </submittedName>
</protein>
<dbReference type="EMBL" id="JBEDNP010000003">
    <property type="protein sequence ID" value="MEQ3538454.1"/>
    <property type="molecule type" value="Genomic_DNA"/>
</dbReference>
<dbReference type="InterPro" id="IPR037069">
    <property type="entry name" value="AcylCoA_DH/ox_N_sf"/>
</dbReference>
<sequence>MPVTDAELHARFRPLFDEIAAGAVERELTRRLPDAEVAALRDAGFGAVRLSVEAGGAGASLRQLFALLVELGAADSNVPQALRTHLLFAELWSAGAAAGDPVLKERVARIAAGRLVATRSPSAAGSCATPRPRCCAARGTGCCSTARSSTAPARSTPISSTSSPSTSTARG</sequence>
<name>A0ABV1JSC7_9PSEU</name>
<reference evidence="3 4" key="1">
    <citation type="submission" date="2024-03" db="EMBL/GenBank/DDBJ databases">
        <title>Draft genome sequence of Pseudonocardia tropica JCM 19149.</title>
        <authorList>
            <person name="Butdee W."/>
            <person name="Duangmal K."/>
        </authorList>
    </citation>
    <scope>NUCLEOTIDE SEQUENCE [LARGE SCALE GENOMIC DNA]</scope>
    <source>
        <strain evidence="3 4">JCM 19149</strain>
    </source>
</reference>
<dbReference type="Proteomes" id="UP001464923">
    <property type="component" value="Unassembled WGS sequence"/>
</dbReference>
<proteinExistence type="predicted"/>
<evidence type="ECO:0000259" key="2">
    <source>
        <dbReference type="Pfam" id="PF02771"/>
    </source>
</evidence>
<dbReference type="InterPro" id="IPR009100">
    <property type="entry name" value="AcylCoA_DH/oxidase_NM_dom_sf"/>
</dbReference>
<comment type="caution">
    <text evidence="3">The sequence shown here is derived from an EMBL/GenBank/DDBJ whole genome shotgun (WGS) entry which is preliminary data.</text>
</comment>
<accession>A0ABV1JSC7</accession>
<keyword evidence="4" id="KW-1185">Reference proteome</keyword>